<dbReference type="Proteomes" id="UP000054926">
    <property type="component" value="Unassembled WGS sequence"/>
</dbReference>
<dbReference type="STRING" id="947033.Lste_0623"/>
<dbReference type="AlphaFoldDB" id="A0A0W0ZMZ6"/>
<dbReference type="RefSeq" id="WP_237760409.1">
    <property type="nucleotide sequence ID" value="NZ_LNYY01000015.1"/>
</dbReference>
<dbReference type="PATRIC" id="fig|947033.5.peg.664"/>
<dbReference type="EMBL" id="LNYY01000015">
    <property type="protein sequence ID" value="KTD70372.1"/>
    <property type="molecule type" value="Genomic_DNA"/>
</dbReference>
<name>A0A0W0ZMZ6_9GAMM</name>
<comment type="caution">
    <text evidence="1">The sequence shown here is derived from an EMBL/GenBank/DDBJ whole genome shotgun (WGS) entry which is preliminary data.</text>
</comment>
<reference evidence="1 2" key="1">
    <citation type="submission" date="2015-11" db="EMBL/GenBank/DDBJ databases">
        <title>Genomic analysis of 38 Legionella species identifies large and diverse effector repertoires.</title>
        <authorList>
            <person name="Burstein D."/>
            <person name="Amaro F."/>
            <person name="Zusman T."/>
            <person name="Lifshitz Z."/>
            <person name="Cohen O."/>
            <person name="Gilbert J.A."/>
            <person name="Pupko T."/>
            <person name="Shuman H.A."/>
            <person name="Segal G."/>
        </authorList>
    </citation>
    <scope>NUCLEOTIDE SEQUENCE [LARGE SCALE GENOMIC DNA]</scope>
    <source>
        <strain evidence="1 2">IMVS3376</strain>
    </source>
</reference>
<keyword evidence="2" id="KW-1185">Reference proteome</keyword>
<organism evidence="1 2">
    <name type="scientific">Legionella steelei</name>
    <dbReference type="NCBI Taxonomy" id="947033"/>
    <lineage>
        <taxon>Bacteria</taxon>
        <taxon>Pseudomonadati</taxon>
        <taxon>Pseudomonadota</taxon>
        <taxon>Gammaproteobacteria</taxon>
        <taxon>Legionellales</taxon>
        <taxon>Legionellaceae</taxon>
        <taxon>Legionella</taxon>
    </lineage>
</organism>
<sequence>MRDKVNVLYYPDMQVSQTTLKKCILFFDEIHFMDRPAFTIGNFGLIGAPSPLRTAEQSFREDAGVPLYVHGVNGGVISTDFLERVESDLNDYSFIESYREGLSKSNTFREQQFPEGDYGSFGRTQKELITLFENIDLSILANSNAMEFLKKNYSPFDRTNPEAVNAFLLQRIALCSAQLNFALMEGARNGFIPLADANPYANLLNTHYMRAAKTLGKLNTTISIADLGFAIFDELISNESIEGMDIKKVVAYRKKSENAREEFLEYLASIQAKQASLLTHDNYLEGINKLIKAEITPAVKNFRKRLETIDEGFTSALLKGAIEGAAVFSGVHIFTDIPWIQIVALAGASGRYVLKAAVDNYFAERALRRESSISYLLSLDSHIQKIKK</sequence>
<evidence type="ECO:0000313" key="2">
    <source>
        <dbReference type="Proteomes" id="UP000054926"/>
    </source>
</evidence>
<accession>A0A0W0ZMZ6</accession>
<evidence type="ECO:0000313" key="1">
    <source>
        <dbReference type="EMBL" id="KTD70372.1"/>
    </source>
</evidence>
<protein>
    <submittedName>
        <fullName evidence="1">Uncharacterized protein</fullName>
    </submittedName>
</protein>
<proteinExistence type="predicted"/>
<gene>
    <name evidence="1" type="ORF">Lste_0623</name>
</gene>